<organism evidence="1 2">
    <name type="scientific">Penicillium brasilianum</name>
    <dbReference type="NCBI Taxonomy" id="104259"/>
    <lineage>
        <taxon>Eukaryota</taxon>
        <taxon>Fungi</taxon>
        <taxon>Dikarya</taxon>
        <taxon>Ascomycota</taxon>
        <taxon>Pezizomycotina</taxon>
        <taxon>Eurotiomycetes</taxon>
        <taxon>Eurotiomycetidae</taxon>
        <taxon>Eurotiales</taxon>
        <taxon>Aspergillaceae</taxon>
        <taxon>Penicillium</taxon>
    </lineage>
</organism>
<proteinExistence type="predicted"/>
<gene>
    <name evidence="1" type="ORF">PMG11_01924</name>
</gene>
<dbReference type="OrthoDB" id="4358509at2759"/>
<sequence>MSGHDEPPERPLQCPSIFKNIEDVPLQDIISAITSDLFSIPLGSHKALHFLAEELRKENAHPLVKIAIDTALKSASLRSRIQVEWKLYHDYEHAKSHLPMDENAPYDLASRCIENCRSCFDLLLRQTVKPSSICQNGHSFFYIALRNNNRDLTQRLVSSMEPKDLLNPFSMKYQMTIFQMSTMSQKLFQLCWTRLKNSPNNGLDTLGSAELGSICRFTDKGLADELSDKGLDLGKPRPENASPGWLEIVRRVDPEQMLEWLLSRGHEPPGKLLTYVATYNLVEATSWLMRHDTYCQDWREAAFVAAESTDKRSVQILSNILQMSAKNWREDQILSQNLVIQIVDRACQEQKRYDKIPSDEHSRTFSRTYIAKVDEVAARKIHALVDKGIRNIQVLGTKIEAEIAGLHELSKALEIMDTQS</sequence>
<dbReference type="AlphaFoldDB" id="A0A0F7TJN4"/>
<protein>
    <recommendedName>
        <fullName evidence="3">Ankyrin repeat protein</fullName>
    </recommendedName>
</protein>
<keyword evidence="2" id="KW-1185">Reference proteome</keyword>
<evidence type="ECO:0000313" key="1">
    <source>
        <dbReference type="EMBL" id="CEJ55676.1"/>
    </source>
</evidence>
<accession>A0A0F7TJN4</accession>
<evidence type="ECO:0008006" key="3">
    <source>
        <dbReference type="Google" id="ProtNLM"/>
    </source>
</evidence>
<dbReference type="InterPro" id="IPR036770">
    <property type="entry name" value="Ankyrin_rpt-contain_sf"/>
</dbReference>
<name>A0A0F7TJN4_PENBI</name>
<dbReference type="Proteomes" id="UP000042958">
    <property type="component" value="Unassembled WGS sequence"/>
</dbReference>
<evidence type="ECO:0000313" key="2">
    <source>
        <dbReference type="Proteomes" id="UP000042958"/>
    </source>
</evidence>
<dbReference type="EMBL" id="CDHK01000002">
    <property type="protein sequence ID" value="CEJ55676.1"/>
    <property type="molecule type" value="Genomic_DNA"/>
</dbReference>
<dbReference type="SUPFAM" id="SSF48403">
    <property type="entry name" value="Ankyrin repeat"/>
    <property type="match status" value="1"/>
</dbReference>
<reference evidence="2" key="1">
    <citation type="journal article" date="2015" name="Genome Announc.">
        <title>Draft genome sequence of the fungus Penicillium brasilianum MG11.</title>
        <authorList>
            <person name="Horn F."/>
            <person name="Linde J."/>
            <person name="Mattern D.J."/>
            <person name="Walther G."/>
            <person name="Guthke R."/>
            <person name="Brakhage A.A."/>
            <person name="Valiante V."/>
        </authorList>
    </citation>
    <scope>NUCLEOTIDE SEQUENCE [LARGE SCALE GENOMIC DNA]</scope>
    <source>
        <strain evidence="2">MG11</strain>
    </source>
</reference>